<dbReference type="EMBL" id="JBHTKB010000001">
    <property type="protein sequence ID" value="MFD0912739.1"/>
    <property type="molecule type" value="Genomic_DNA"/>
</dbReference>
<reference evidence="6" key="1">
    <citation type="journal article" date="2019" name="Int. J. Syst. Evol. Microbiol.">
        <title>The Global Catalogue of Microorganisms (GCM) 10K type strain sequencing project: providing services to taxonomists for standard genome sequencing and annotation.</title>
        <authorList>
            <consortium name="The Broad Institute Genomics Platform"/>
            <consortium name="The Broad Institute Genome Sequencing Center for Infectious Disease"/>
            <person name="Wu L."/>
            <person name="Ma J."/>
        </authorList>
    </citation>
    <scope>NUCLEOTIDE SEQUENCE [LARGE SCALE GENOMIC DNA]</scope>
    <source>
        <strain evidence="6">CCUG 58412</strain>
    </source>
</reference>
<dbReference type="InterPro" id="IPR027417">
    <property type="entry name" value="P-loop_NTPase"/>
</dbReference>
<name>A0ABW3F4H8_9PROT</name>
<comment type="similarity">
    <text evidence="1">Belongs to the polyphosphate kinase 2 (PPK2) family. Class I subfamily.</text>
</comment>
<evidence type="ECO:0000256" key="1">
    <source>
        <dbReference type="ARBA" id="ARBA00009924"/>
    </source>
</evidence>
<keyword evidence="3 5" id="KW-0418">Kinase</keyword>
<organism evidence="5 6">
    <name type="scientific">Methylophilus luteus</name>
    <dbReference type="NCBI Taxonomy" id="640108"/>
    <lineage>
        <taxon>Bacteria</taxon>
        <taxon>Pseudomonadati</taxon>
        <taxon>Pseudomonadota</taxon>
        <taxon>Betaproteobacteria</taxon>
        <taxon>Nitrosomonadales</taxon>
        <taxon>Methylophilaceae</taxon>
        <taxon>Methylophilus</taxon>
    </lineage>
</organism>
<evidence type="ECO:0000313" key="6">
    <source>
        <dbReference type="Proteomes" id="UP001597128"/>
    </source>
</evidence>
<dbReference type="PANTHER" id="PTHR34383:SF3">
    <property type="entry name" value="POLYPHOSPHATE:AMP PHOSPHOTRANSFERASE"/>
    <property type="match status" value="1"/>
</dbReference>
<keyword evidence="6" id="KW-1185">Reference proteome</keyword>
<dbReference type="NCBIfam" id="TIGR03709">
    <property type="entry name" value="PPK2_rel_1"/>
    <property type="match status" value="1"/>
</dbReference>
<comment type="caution">
    <text evidence="5">The sequence shown here is derived from an EMBL/GenBank/DDBJ whole genome shotgun (WGS) entry which is preliminary data.</text>
</comment>
<evidence type="ECO:0000313" key="5">
    <source>
        <dbReference type="EMBL" id="MFD0912739.1"/>
    </source>
</evidence>
<dbReference type="RefSeq" id="WP_379055889.1">
    <property type="nucleotide sequence ID" value="NZ_JBHTKB010000001.1"/>
</dbReference>
<dbReference type="PIRSF" id="PIRSF028756">
    <property type="entry name" value="PPK2_prd"/>
    <property type="match status" value="1"/>
</dbReference>
<keyword evidence="2" id="KW-0808">Transferase</keyword>
<dbReference type="Pfam" id="PF03976">
    <property type="entry name" value="PPK2"/>
    <property type="match status" value="1"/>
</dbReference>
<evidence type="ECO:0000256" key="2">
    <source>
        <dbReference type="ARBA" id="ARBA00022679"/>
    </source>
</evidence>
<evidence type="ECO:0000259" key="4">
    <source>
        <dbReference type="Pfam" id="PF03976"/>
    </source>
</evidence>
<dbReference type="InterPro" id="IPR022488">
    <property type="entry name" value="PPK2-related"/>
</dbReference>
<dbReference type="InterPro" id="IPR022300">
    <property type="entry name" value="PPK2-rel_1"/>
</dbReference>
<dbReference type="PANTHER" id="PTHR34383">
    <property type="entry name" value="POLYPHOSPHATE:AMP PHOSPHOTRANSFERASE-RELATED"/>
    <property type="match status" value="1"/>
</dbReference>
<accession>A0ABW3F4H8</accession>
<protein>
    <submittedName>
        <fullName evidence="5">Polyphosphate kinase 2 family protein</fullName>
    </submittedName>
</protein>
<dbReference type="SUPFAM" id="SSF52540">
    <property type="entry name" value="P-loop containing nucleoside triphosphate hydrolases"/>
    <property type="match status" value="1"/>
</dbReference>
<dbReference type="InterPro" id="IPR016898">
    <property type="entry name" value="Polyphosphate_phosphotransfera"/>
</dbReference>
<sequence length="272" mass="31622">MDKFSLGDYRVNPKKFSLKQIKADDKSARSGDKAEDAAILMQLTEAINERQDILHAQAEHKVLLILQGMDTSGKDGTVKQVFSACDPLGIRLASFKAPSEDELAHDYLWRVHAQVPRKGELVIFNRSHYEDVLIVKVHDWIDEAEAERRYQQINDFERMLSESGTTIIKCFLHISKQEQQERLQERLDEPAKHWKFNPKDLDERALWDKYMQAYERVLQETSTDYAPWYVIPADSKTNRNLLISRILLQALESLPLAYPEKPKAWNKLVIKD</sequence>
<proteinExistence type="inferred from homology"/>
<evidence type="ECO:0000256" key="3">
    <source>
        <dbReference type="ARBA" id="ARBA00022777"/>
    </source>
</evidence>
<dbReference type="Gene3D" id="3.40.50.300">
    <property type="entry name" value="P-loop containing nucleotide triphosphate hydrolases"/>
    <property type="match status" value="1"/>
</dbReference>
<dbReference type="Proteomes" id="UP001597128">
    <property type="component" value="Unassembled WGS sequence"/>
</dbReference>
<gene>
    <name evidence="5" type="ORF">ACFQ1Z_04200</name>
</gene>
<feature type="domain" description="Polyphosphate kinase-2-related" evidence="4">
    <location>
        <begin position="32"/>
        <end position="252"/>
    </location>
</feature>
<dbReference type="GO" id="GO:0016301">
    <property type="term" value="F:kinase activity"/>
    <property type="evidence" value="ECO:0007669"/>
    <property type="project" value="UniProtKB-KW"/>
</dbReference>